<accession>A0A5B8SQ56</accession>
<dbReference type="OrthoDB" id="7273732at2"/>
<dbReference type="KEGG" id="paur:FGL86_09315"/>
<gene>
    <name evidence="1" type="ORF">FGL86_09315</name>
</gene>
<dbReference type="AlphaFoldDB" id="A0A5B8SQ56"/>
<name>A0A5B8SQ56_9GAMM</name>
<dbReference type="PANTHER" id="PTHR30565:SF9">
    <property type="entry name" value="PROTEIN YCIF"/>
    <property type="match status" value="1"/>
</dbReference>
<evidence type="ECO:0000313" key="1">
    <source>
        <dbReference type="EMBL" id="QEA39252.1"/>
    </source>
</evidence>
<dbReference type="PANTHER" id="PTHR30565">
    <property type="entry name" value="PROTEIN YCIF"/>
    <property type="match status" value="1"/>
</dbReference>
<dbReference type="InterPro" id="IPR009078">
    <property type="entry name" value="Ferritin-like_SF"/>
</dbReference>
<organism evidence="1 2">
    <name type="scientific">Pistricoccus aurantiacus</name>
    <dbReference type="NCBI Taxonomy" id="1883414"/>
    <lineage>
        <taxon>Bacteria</taxon>
        <taxon>Pseudomonadati</taxon>
        <taxon>Pseudomonadota</taxon>
        <taxon>Gammaproteobacteria</taxon>
        <taxon>Oceanospirillales</taxon>
        <taxon>Halomonadaceae</taxon>
        <taxon>Pistricoccus</taxon>
    </lineage>
</organism>
<dbReference type="SUPFAM" id="SSF47240">
    <property type="entry name" value="Ferritin-like"/>
    <property type="match status" value="1"/>
</dbReference>
<dbReference type="InterPro" id="IPR047114">
    <property type="entry name" value="YciF"/>
</dbReference>
<proteinExistence type="predicted"/>
<protein>
    <submittedName>
        <fullName evidence="1">Ferritin-like domain-containing protein</fullName>
    </submittedName>
</protein>
<sequence length="169" mass="19390">METVEKHLLEWLRDAHAMEQQAEQMLKSQASRIENYPQIRQRIEQHLDQTRSQSKRVESCIERYDKSTSFTKDATGKMAAMAQAVGGVFSSDEIVKGCIASYAFEHMEIASYKALIATAEKVGDSETKRICEEILAEEEAMAAWLEQHAPQTIDEYFERDMHPQESSKR</sequence>
<dbReference type="InterPro" id="IPR012347">
    <property type="entry name" value="Ferritin-like"/>
</dbReference>
<dbReference type="Gene3D" id="1.20.1260.10">
    <property type="match status" value="1"/>
</dbReference>
<evidence type="ECO:0000313" key="2">
    <source>
        <dbReference type="Proteomes" id="UP000321272"/>
    </source>
</evidence>
<dbReference type="CDD" id="cd00657">
    <property type="entry name" value="Ferritin_like"/>
    <property type="match status" value="1"/>
</dbReference>
<dbReference type="Proteomes" id="UP000321272">
    <property type="component" value="Chromosome"/>
</dbReference>
<dbReference type="EMBL" id="CP042382">
    <property type="protein sequence ID" value="QEA39252.1"/>
    <property type="molecule type" value="Genomic_DNA"/>
</dbReference>
<dbReference type="RefSeq" id="WP_147184304.1">
    <property type="nucleotide sequence ID" value="NZ_CP042382.1"/>
</dbReference>
<reference evidence="1 2" key="1">
    <citation type="submission" date="2019-06" db="EMBL/GenBank/DDBJ databases">
        <title>Genome analyses of bacteria isolated from kimchi.</title>
        <authorList>
            <person name="Lee S."/>
            <person name="Ahn S."/>
            <person name="Roh S."/>
        </authorList>
    </citation>
    <scope>NUCLEOTIDE SEQUENCE [LARGE SCALE GENOMIC DNA]</scope>
    <source>
        <strain evidence="1 2">CBA4606</strain>
    </source>
</reference>
<dbReference type="Pfam" id="PF05974">
    <property type="entry name" value="DUF892"/>
    <property type="match status" value="1"/>
</dbReference>
<dbReference type="InterPro" id="IPR010287">
    <property type="entry name" value="DUF892_YciF-like"/>
</dbReference>
<keyword evidence="2" id="KW-1185">Reference proteome</keyword>